<reference evidence="1 2" key="1">
    <citation type="journal article" date="2019" name="Int. J. Syst. Evol. Microbiol.">
        <title>The Global Catalogue of Microorganisms (GCM) 10K type strain sequencing project: providing services to taxonomists for standard genome sequencing and annotation.</title>
        <authorList>
            <consortium name="The Broad Institute Genomics Platform"/>
            <consortium name="The Broad Institute Genome Sequencing Center for Infectious Disease"/>
            <person name="Wu L."/>
            <person name="Ma J."/>
        </authorList>
    </citation>
    <scope>NUCLEOTIDE SEQUENCE [LARGE SCALE GENOMIC DNA]</scope>
    <source>
        <strain evidence="1 2">JCM 16002</strain>
    </source>
</reference>
<dbReference type="Proteomes" id="UP001500383">
    <property type="component" value="Unassembled WGS sequence"/>
</dbReference>
<name>A0ABN2IEZ0_9ACTN</name>
<protein>
    <submittedName>
        <fullName evidence="1">Uncharacterized protein</fullName>
    </submittedName>
</protein>
<gene>
    <name evidence="1" type="ORF">GCM10009831_11580</name>
</gene>
<evidence type="ECO:0000313" key="2">
    <source>
        <dbReference type="Proteomes" id="UP001500383"/>
    </source>
</evidence>
<comment type="caution">
    <text evidence="1">The sequence shown here is derived from an EMBL/GenBank/DDBJ whole genome shotgun (WGS) entry which is preliminary data.</text>
</comment>
<keyword evidence="2" id="KW-1185">Reference proteome</keyword>
<sequence length="57" mass="5997">MNVTRAPIRFRTRGIRLVRAGVLVGRGTRWGAGGVYAGMAITLRAGSTDAGALTHMV</sequence>
<organism evidence="1 2">
    <name type="scientific">Dietzia cercidiphylli</name>
    <dbReference type="NCBI Taxonomy" id="498199"/>
    <lineage>
        <taxon>Bacteria</taxon>
        <taxon>Bacillati</taxon>
        <taxon>Actinomycetota</taxon>
        <taxon>Actinomycetes</taxon>
        <taxon>Mycobacteriales</taxon>
        <taxon>Dietziaceae</taxon>
        <taxon>Dietzia</taxon>
    </lineage>
</organism>
<evidence type="ECO:0000313" key="1">
    <source>
        <dbReference type="EMBL" id="GAA1703763.1"/>
    </source>
</evidence>
<accession>A0ABN2IEZ0</accession>
<proteinExistence type="predicted"/>
<dbReference type="EMBL" id="BAAAQG010000006">
    <property type="protein sequence ID" value="GAA1703763.1"/>
    <property type="molecule type" value="Genomic_DNA"/>
</dbReference>